<evidence type="ECO:0000256" key="3">
    <source>
        <dbReference type="ARBA" id="ARBA00014046"/>
    </source>
</evidence>
<dbReference type="InterPro" id="IPR006050">
    <property type="entry name" value="DNA_photolyase_N"/>
</dbReference>
<dbReference type="GO" id="GO:0003677">
    <property type="term" value="F:DNA binding"/>
    <property type="evidence" value="ECO:0007669"/>
    <property type="project" value="TreeGrafter"/>
</dbReference>
<comment type="cofactor">
    <cofactor evidence="8">
        <name>FAD</name>
        <dbReference type="ChEBI" id="CHEBI:57692"/>
    </cofactor>
    <text evidence="8">Binds 1 FAD per subunit.</text>
</comment>
<dbReference type="InterPro" id="IPR005101">
    <property type="entry name" value="Cryptochr/Photolyase_FAD-bd"/>
</dbReference>
<dbReference type="GO" id="GO:0000719">
    <property type="term" value="P:photoreactive repair"/>
    <property type="evidence" value="ECO:0007669"/>
    <property type="project" value="UniProtKB-ARBA"/>
</dbReference>
<comment type="catalytic activity">
    <reaction evidence="7">
        <text>cyclobutadipyrimidine (in DNA) = 2 pyrimidine residues (in DNA).</text>
        <dbReference type="EC" id="4.1.99.3"/>
    </reaction>
</comment>
<dbReference type="PRINTS" id="PR00147">
    <property type="entry name" value="DNAPHOTLYASE"/>
</dbReference>
<name>A0A6S7CEX8_9BURK</name>
<dbReference type="GO" id="GO:0071949">
    <property type="term" value="F:FAD binding"/>
    <property type="evidence" value="ECO:0007669"/>
    <property type="project" value="TreeGrafter"/>
</dbReference>
<evidence type="ECO:0000256" key="8">
    <source>
        <dbReference type="PIRSR" id="PIRSR602081-1"/>
    </source>
</evidence>
<dbReference type="AlphaFoldDB" id="A0A6S7CEX8"/>
<keyword evidence="13" id="KW-1185">Reference proteome</keyword>
<evidence type="ECO:0000313" key="13">
    <source>
        <dbReference type="Proteomes" id="UP000494115"/>
    </source>
</evidence>
<dbReference type="EMBL" id="CADIKM010000111">
    <property type="protein sequence ID" value="CAB3807823.1"/>
    <property type="molecule type" value="Genomic_DNA"/>
</dbReference>
<dbReference type="PANTHER" id="PTHR11455:SF9">
    <property type="entry name" value="CRYPTOCHROME CIRCADIAN CLOCK 5 ISOFORM X1"/>
    <property type="match status" value="1"/>
</dbReference>
<comment type="cofactor">
    <cofactor evidence="1">
        <name>(6R)-5,10-methylene-5,6,7,8-tetrahydrofolate</name>
        <dbReference type="ChEBI" id="CHEBI:15636"/>
    </cofactor>
</comment>
<dbReference type="GO" id="GO:0003904">
    <property type="term" value="F:deoxyribodipyrimidine photo-lyase activity"/>
    <property type="evidence" value="ECO:0007669"/>
    <property type="project" value="UniProtKB-EC"/>
</dbReference>
<dbReference type="PANTHER" id="PTHR11455">
    <property type="entry name" value="CRYPTOCHROME"/>
    <property type="match status" value="1"/>
</dbReference>
<feature type="binding site" evidence="8">
    <location>
        <position position="234"/>
    </location>
    <ligand>
        <name>FAD</name>
        <dbReference type="ChEBI" id="CHEBI:57692"/>
    </ligand>
</feature>
<evidence type="ECO:0000256" key="10">
    <source>
        <dbReference type="RuleBase" id="RU004182"/>
    </source>
</evidence>
<evidence type="ECO:0000259" key="11">
    <source>
        <dbReference type="PROSITE" id="PS51645"/>
    </source>
</evidence>
<dbReference type="InterPro" id="IPR018394">
    <property type="entry name" value="DNA_photolyase_1_CS_C"/>
</dbReference>
<comment type="similarity">
    <text evidence="10">Belongs to the DNA photolyase family.</text>
</comment>
<dbReference type="SUPFAM" id="SSF52425">
    <property type="entry name" value="Cryptochrome/photolyase, N-terminal domain"/>
    <property type="match status" value="1"/>
</dbReference>
<dbReference type="GO" id="GO:0009416">
    <property type="term" value="P:response to light stimulus"/>
    <property type="evidence" value="ECO:0007669"/>
    <property type="project" value="TreeGrafter"/>
</dbReference>
<evidence type="ECO:0000256" key="2">
    <source>
        <dbReference type="ARBA" id="ARBA00013149"/>
    </source>
</evidence>
<feature type="domain" description="Photolyase/cryptochrome alpha/beta" evidence="11">
    <location>
        <begin position="8"/>
        <end position="136"/>
    </location>
</feature>
<feature type="binding site" evidence="8">
    <location>
        <position position="285"/>
    </location>
    <ligand>
        <name>FAD</name>
        <dbReference type="ChEBI" id="CHEBI:57692"/>
    </ligand>
</feature>
<proteinExistence type="inferred from homology"/>
<dbReference type="Gene3D" id="1.25.40.80">
    <property type="match status" value="1"/>
</dbReference>
<dbReference type="InterPro" id="IPR036134">
    <property type="entry name" value="Crypto/Photolyase_FAD-like_sf"/>
</dbReference>
<dbReference type="Gene3D" id="1.10.579.10">
    <property type="entry name" value="DNA Cyclobutane Dipyrimidine Photolyase, subunit A, domain 3"/>
    <property type="match status" value="1"/>
</dbReference>
<dbReference type="Pfam" id="PF00875">
    <property type="entry name" value="DNA_photolyase"/>
    <property type="match status" value="1"/>
</dbReference>
<dbReference type="EC" id="4.1.99.3" evidence="2"/>
<evidence type="ECO:0000256" key="7">
    <source>
        <dbReference type="ARBA" id="ARBA00033999"/>
    </source>
</evidence>
<feature type="site" description="Electron transfer via tryptophanyl radical" evidence="9">
    <location>
        <position position="372"/>
    </location>
</feature>
<evidence type="ECO:0000256" key="6">
    <source>
        <dbReference type="ARBA" id="ARBA00022991"/>
    </source>
</evidence>
<dbReference type="Pfam" id="PF03441">
    <property type="entry name" value="FAD_binding_7"/>
    <property type="match status" value="1"/>
</dbReference>
<dbReference type="InterPro" id="IPR036155">
    <property type="entry name" value="Crypto/Photolyase_N_sf"/>
</dbReference>
<dbReference type="InterPro" id="IPR002081">
    <property type="entry name" value="Cryptochrome/DNA_photolyase_1"/>
</dbReference>
<dbReference type="FunFam" id="1.10.579.10:FF:000003">
    <property type="entry name" value="Deoxyribodipyrimidine photo-lyase"/>
    <property type="match status" value="1"/>
</dbReference>
<feature type="site" description="Electron transfer via tryptophanyl radical" evidence="9">
    <location>
        <position position="319"/>
    </location>
</feature>
<evidence type="ECO:0000256" key="1">
    <source>
        <dbReference type="ARBA" id="ARBA00001932"/>
    </source>
</evidence>
<gene>
    <name evidence="12" type="primary">phrA</name>
    <name evidence="12" type="ORF">LMG28138_05973</name>
</gene>
<keyword evidence="5 8" id="KW-0274">FAD</keyword>
<feature type="site" description="Electron transfer via tryptophanyl radical" evidence="9">
    <location>
        <position position="395"/>
    </location>
</feature>
<feature type="binding site" evidence="8">
    <location>
        <begin position="385"/>
        <end position="387"/>
    </location>
    <ligand>
        <name>FAD</name>
        <dbReference type="ChEBI" id="CHEBI:57692"/>
    </ligand>
</feature>
<keyword evidence="6 10" id="KW-0157">Chromophore</keyword>
<dbReference type="SUPFAM" id="SSF48173">
    <property type="entry name" value="Cryptochrome/photolyase FAD-binding domain"/>
    <property type="match status" value="1"/>
</dbReference>
<feature type="binding site" evidence="8">
    <location>
        <begin position="246"/>
        <end position="250"/>
    </location>
    <ligand>
        <name>FAD</name>
        <dbReference type="ChEBI" id="CHEBI:57692"/>
    </ligand>
</feature>
<sequence length="488" mass="54195">MSIGSAVRPALVWFRDDLRVTDHPALAHAAGTGRPLVCAYVFDRSGGSTRPLGAAARWWLDGALRALDATLAKRGGRLVVLEGDERDTIERLVDTLGAVAVYWNRRYDVRRNTDAALKRSLRERGVTVESFNGALLNEPWDVLTAAGTPFQVFSAYWRAARRRAAVPAPLAEPVEWHFHPSPADIARCATDVDALGLLPVAPDWAGGLRNTWRVSEADALARLDAFVADNLLGYGADRDRPDHAATSRVSPYLRFGQLSPRQVWHAALAAAHTRGGTLDTNTDKFVAELGWREFNASLLYHHPDLAVANVRTRFEAMPWRDDPSGLAAWQRGETGYPLVDAGMRELWATGWMHNRVRMVVASFLIKHLLIDWRAGEAWFWDTLVDADAANNAANWQWVAGCGADAAPYFRIFNPVEQGRKFDPQGDYVRRWVPELAAMPAAWIHESWSAPDAVLRAARLTLGDTYPYPIVEHGAARRRALDAFATLKN</sequence>
<dbReference type="RefSeq" id="WP_175108445.1">
    <property type="nucleotide sequence ID" value="NZ_CADIKM010000111.1"/>
</dbReference>
<keyword evidence="12" id="KW-0456">Lyase</keyword>
<reference evidence="12 13" key="1">
    <citation type="submission" date="2020-04" db="EMBL/GenBank/DDBJ databases">
        <authorList>
            <person name="De Canck E."/>
        </authorList>
    </citation>
    <scope>NUCLEOTIDE SEQUENCE [LARGE SCALE GENOMIC DNA]</scope>
    <source>
        <strain evidence="12 13">LMG 28138</strain>
    </source>
</reference>
<protein>
    <recommendedName>
        <fullName evidence="3">Deoxyribodipyrimidine photo-lyase</fullName>
        <ecNumber evidence="2">4.1.99.3</ecNumber>
    </recommendedName>
</protein>
<dbReference type="Proteomes" id="UP000494115">
    <property type="component" value="Unassembled WGS sequence"/>
</dbReference>
<dbReference type="Gene3D" id="3.40.50.620">
    <property type="entry name" value="HUPs"/>
    <property type="match status" value="1"/>
</dbReference>
<keyword evidence="4 8" id="KW-0285">Flavoprotein</keyword>
<evidence type="ECO:0000256" key="4">
    <source>
        <dbReference type="ARBA" id="ARBA00022630"/>
    </source>
</evidence>
<dbReference type="PROSITE" id="PS00691">
    <property type="entry name" value="DNA_PHOTOLYASES_1_2"/>
    <property type="match status" value="1"/>
</dbReference>
<dbReference type="PROSITE" id="PS00394">
    <property type="entry name" value="DNA_PHOTOLYASES_1_1"/>
    <property type="match status" value="1"/>
</dbReference>
<accession>A0A6S7CEX8</accession>
<organism evidence="12 13">
    <name type="scientific">Pararobbsia alpina</name>
    <dbReference type="NCBI Taxonomy" id="621374"/>
    <lineage>
        <taxon>Bacteria</taxon>
        <taxon>Pseudomonadati</taxon>
        <taxon>Pseudomonadota</taxon>
        <taxon>Betaproteobacteria</taxon>
        <taxon>Burkholderiales</taxon>
        <taxon>Burkholderiaceae</taxon>
        <taxon>Pararobbsia</taxon>
    </lineage>
</organism>
<dbReference type="PROSITE" id="PS51645">
    <property type="entry name" value="PHR_CRY_ALPHA_BETA"/>
    <property type="match status" value="1"/>
</dbReference>
<evidence type="ECO:0000256" key="5">
    <source>
        <dbReference type="ARBA" id="ARBA00022827"/>
    </source>
</evidence>
<dbReference type="InterPro" id="IPR014729">
    <property type="entry name" value="Rossmann-like_a/b/a_fold"/>
</dbReference>
<evidence type="ECO:0000256" key="9">
    <source>
        <dbReference type="PIRSR" id="PIRSR602081-2"/>
    </source>
</evidence>
<evidence type="ECO:0000313" key="12">
    <source>
        <dbReference type="EMBL" id="CAB3807823.1"/>
    </source>
</evidence>